<evidence type="ECO:0000313" key="2">
    <source>
        <dbReference type="Proteomes" id="UP000324222"/>
    </source>
</evidence>
<name>A0A5B7DPR4_PORTR</name>
<reference evidence="1 2" key="1">
    <citation type="submission" date="2019-05" db="EMBL/GenBank/DDBJ databases">
        <title>Another draft genome of Portunus trituberculatus and its Hox gene families provides insights of decapod evolution.</title>
        <authorList>
            <person name="Jeong J.-H."/>
            <person name="Song I."/>
            <person name="Kim S."/>
            <person name="Choi T."/>
            <person name="Kim D."/>
            <person name="Ryu S."/>
            <person name="Kim W."/>
        </authorList>
    </citation>
    <scope>NUCLEOTIDE SEQUENCE [LARGE SCALE GENOMIC DNA]</scope>
    <source>
        <tissue evidence="1">Muscle</tissue>
    </source>
</reference>
<dbReference type="EMBL" id="VSRR010001207">
    <property type="protein sequence ID" value="MPC23448.1"/>
    <property type="molecule type" value="Genomic_DNA"/>
</dbReference>
<protein>
    <submittedName>
        <fullName evidence="1">Uncharacterized protein</fullName>
    </submittedName>
</protein>
<comment type="caution">
    <text evidence="1">The sequence shown here is derived from an EMBL/GenBank/DDBJ whole genome shotgun (WGS) entry which is preliminary data.</text>
</comment>
<dbReference type="AlphaFoldDB" id="A0A5B7DPR4"/>
<dbReference type="Proteomes" id="UP000324222">
    <property type="component" value="Unassembled WGS sequence"/>
</dbReference>
<proteinExistence type="predicted"/>
<evidence type="ECO:0000313" key="1">
    <source>
        <dbReference type="EMBL" id="MPC23448.1"/>
    </source>
</evidence>
<keyword evidence="2" id="KW-1185">Reference proteome</keyword>
<organism evidence="1 2">
    <name type="scientific">Portunus trituberculatus</name>
    <name type="common">Swimming crab</name>
    <name type="synonym">Neptunus trituberculatus</name>
    <dbReference type="NCBI Taxonomy" id="210409"/>
    <lineage>
        <taxon>Eukaryota</taxon>
        <taxon>Metazoa</taxon>
        <taxon>Ecdysozoa</taxon>
        <taxon>Arthropoda</taxon>
        <taxon>Crustacea</taxon>
        <taxon>Multicrustacea</taxon>
        <taxon>Malacostraca</taxon>
        <taxon>Eumalacostraca</taxon>
        <taxon>Eucarida</taxon>
        <taxon>Decapoda</taxon>
        <taxon>Pleocyemata</taxon>
        <taxon>Brachyura</taxon>
        <taxon>Eubrachyura</taxon>
        <taxon>Portunoidea</taxon>
        <taxon>Portunidae</taxon>
        <taxon>Portuninae</taxon>
        <taxon>Portunus</taxon>
    </lineage>
</organism>
<accession>A0A5B7DPR4</accession>
<gene>
    <name evidence="1" type="ORF">E2C01_016496</name>
</gene>
<sequence length="92" mass="10003">MHSVKEEPEPVFRIASSFARMIFSDNRGINPDFWASGGSSWAWRAKYRTCGVLRKAGCVKSVRVSAGADRGGPTPTTLVSGHKCKCVSSKKL</sequence>